<comment type="caution">
    <text evidence="2">The sequence shown here is derived from an EMBL/GenBank/DDBJ whole genome shotgun (WGS) entry which is preliminary data.</text>
</comment>
<gene>
    <name evidence="2" type="ORF">QR680_009451</name>
</gene>
<organism evidence="2 3">
    <name type="scientific">Steinernema hermaphroditum</name>
    <dbReference type="NCBI Taxonomy" id="289476"/>
    <lineage>
        <taxon>Eukaryota</taxon>
        <taxon>Metazoa</taxon>
        <taxon>Ecdysozoa</taxon>
        <taxon>Nematoda</taxon>
        <taxon>Chromadorea</taxon>
        <taxon>Rhabditida</taxon>
        <taxon>Tylenchina</taxon>
        <taxon>Panagrolaimomorpha</taxon>
        <taxon>Strongyloidoidea</taxon>
        <taxon>Steinernematidae</taxon>
        <taxon>Steinernema</taxon>
    </lineage>
</organism>
<sequence length="192" mass="21329">MSFLTLNSLSLAETYSGDQTTAEEASGSSPDELQRSFERLSLSLVTTNSPASGDISIAAPPNSPSKLNSPAVCELSSDMESLRFPGNKNTAKYRFRPYHIPSTPCSSVYRSSFEEYQPKHRQFTSNSETALEGDVDELRLTQMNNSCSVEAMRSDASCEDHIFTEVDLLAEYLNHFVYVRLKLSPQVESLYS</sequence>
<proteinExistence type="predicted"/>
<evidence type="ECO:0000313" key="2">
    <source>
        <dbReference type="EMBL" id="KAK0425909.1"/>
    </source>
</evidence>
<feature type="compositionally biased region" description="Polar residues" evidence="1">
    <location>
        <begin position="14"/>
        <end position="31"/>
    </location>
</feature>
<protein>
    <submittedName>
        <fullName evidence="2">Uncharacterized protein</fullName>
    </submittedName>
</protein>
<dbReference type="EMBL" id="JAUCMV010000001">
    <property type="protein sequence ID" value="KAK0425909.1"/>
    <property type="molecule type" value="Genomic_DNA"/>
</dbReference>
<name>A0AA39IM35_9BILA</name>
<dbReference type="AlphaFoldDB" id="A0AA39IM35"/>
<feature type="region of interest" description="Disordered" evidence="1">
    <location>
        <begin position="14"/>
        <end position="33"/>
    </location>
</feature>
<reference evidence="2" key="1">
    <citation type="submission" date="2023-06" db="EMBL/GenBank/DDBJ databases">
        <title>Genomic analysis of the entomopathogenic nematode Steinernema hermaphroditum.</title>
        <authorList>
            <person name="Schwarz E.M."/>
            <person name="Heppert J.K."/>
            <person name="Baniya A."/>
            <person name="Schwartz H.T."/>
            <person name="Tan C.-H."/>
            <person name="Antoshechkin I."/>
            <person name="Sternberg P.W."/>
            <person name="Goodrich-Blair H."/>
            <person name="Dillman A.R."/>
        </authorList>
    </citation>
    <scope>NUCLEOTIDE SEQUENCE</scope>
    <source>
        <strain evidence="2">PS9179</strain>
        <tissue evidence="2">Whole animal</tissue>
    </source>
</reference>
<dbReference type="Proteomes" id="UP001175271">
    <property type="component" value="Unassembled WGS sequence"/>
</dbReference>
<accession>A0AA39IM35</accession>
<evidence type="ECO:0000256" key="1">
    <source>
        <dbReference type="SAM" id="MobiDB-lite"/>
    </source>
</evidence>
<keyword evidence="3" id="KW-1185">Reference proteome</keyword>
<evidence type="ECO:0000313" key="3">
    <source>
        <dbReference type="Proteomes" id="UP001175271"/>
    </source>
</evidence>